<dbReference type="AlphaFoldDB" id="A0A401RHG4"/>
<dbReference type="UniPathway" id="UPA00378"/>
<protein>
    <recommendedName>
        <fullName evidence="2">Protein O-mannosyl-transferase C-terminal four TM domain-containing protein</fullName>
    </recommendedName>
</protein>
<feature type="transmembrane region" description="Helical" evidence="1">
    <location>
        <begin position="68"/>
        <end position="88"/>
    </location>
</feature>
<feature type="transmembrane region" description="Helical" evidence="1">
    <location>
        <begin position="94"/>
        <end position="116"/>
    </location>
</feature>
<gene>
    <name evidence="3" type="ORF">chiPu_0017605</name>
</gene>
<feature type="transmembrane region" description="Helical" evidence="1">
    <location>
        <begin position="24"/>
        <end position="47"/>
    </location>
</feature>
<dbReference type="InterPro" id="IPR032421">
    <property type="entry name" value="PMT_4TMC"/>
</dbReference>
<dbReference type="EMBL" id="BEZZ01001328">
    <property type="protein sequence ID" value="GCC17571.1"/>
    <property type="molecule type" value="Genomic_DNA"/>
</dbReference>
<keyword evidence="1" id="KW-1133">Transmembrane helix</keyword>
<sequence length="177" mass="20659">MLSGLRFSGTNETEYRVYLLGNPVIWWLNLSSLVLYMIFSSITAIYLQRGYLPVQCVRERAGIVQNGARQVLLGWLLHYVPFYLMGRILYYHHYFPAMLFSSMLTAITWHVLLQSFDLLFSQDAAQRVYKIGMMFLVLVCMYSFYLFHPLSYGMVGPLAQDPHSPMAGLKWLESWEF</sequence>
<keyword evidence="4" id="KW-1185">Reference proteome</keyword>
<dbReference type="PANTHER" id="PTHR10050">
    <property type="entry name" value="DOLICHYL-PHOSPHATE-MANNOSE--PROTEIN MANNOSYLTRANSFERASE"/>
    <property type="match status" value="1"/>
</dbReference>
<accession>A0A401RHG4</accession>
<dbReference type="OMA" id="WGNIVIM"/>
<evidence type="ECO:0000259" key="2">
    <source>
        <dbReference type="Pfam" id="PF16192"/>
    </source>
</evidence>
<organism evidence="3 4">
    <name type="scientific">Chiloscyllium punctatum</name>
    <name type="common">Brownbanded bambooshark</name>
    <name type="synonym">Hemiscyllium punctatum</name>
    <dbReference type="NCBI Taxonomy" id="137246"/>
    <lineage>
        <taxon>Eukaryota</taxon>
        <taxon>Metazoa</taxon>
        <taxon>Chordata</taxon>
        <taxon>Craniata</taxon>
        <taxon>Vertebrata</taxon>
        <taxon>Chondrichthyes</taxon>
        <taxon>Elasmobranchii</taxon>
        <taxon>Galeomorphii</taxon>
        <taxon>Galeoidea</taxon>
        <taxon>Orectolobiformes</taxon>
        <taxon>Hemiscylliidae</taxon>
        <taxon>Chiloscyllium</taxon>
    </lineage>
</organism>
<dbReference type="Pfam" id="PF16192">
    <property type="entry name" value="PMT_4TMC"/>
    <property type="match status" value="1"/>
</dbReference>
<evidence type="ECO:0000313" key="3">
    <source>
        <dbReference type="EMBL" id="GCC17571.1"/>
    </source>
</evidence>
<comment type="caution">
    <text evidence="3">The sequence shown here is derived from an EMBL/GenBank/DDBJ whole genome shotgun (WGS) entry which is preliminary data.</text>
</comment>
<keyword evidence="1" id="KW-0812">Transmembrane</keyword>
<dbReference type="GO" id="GO:0005783">
    <property type="term" value="C:endoplasmic reticulum"/>
    <property type="evidence" value="ECO:0007669"/>
    <property type="project" value="TreeGrafter"/>
</dbReference>
<dbReference type="PANTHER" id="PTHR10050:SF46">
    <property type="entry name" value="PROTEIN O-MANNOSYL-TRANSFERASE 2"/>
    <property type="match status" value="1"/>
</dbReference>
<reference evidence="3 4" key="1">
    <citation type="journal article" date="2018" name="Nat. Ecol. Evol.">
        <title>Shark genomes provide insights into elasmobranch evolution and the origin of vertebrates.</title>
        <authorList>
            <person name="Hara Y"/>
            <person name="Yamaguchi K"/>
            <person name="Onimaru K"/>
            <person name="Kadota M"/>
            <person name="Koyanagi M"/>
            <person name="Keeley SD"/>
            <person name="Tatsumi K"/>
            <person name="Tanaka K"/>
            <person name="Motone F"/>
            <person name="Kageyama Y"/>
            <person name="Nozu R"/>
            <person name="Adachi N"/>
            <person name="Nishimura O"/>
            <person name="Nakagawa R"/>
            <person name="Tanegashima C"/>
            <person name="Kiyatake I"/>
            <person name="Matsumoto R"/>
            <person name="Murakumo K"/>
            <person name="Nishida K"/>
            <person name="Terakita A"/>
            <person name="Kuratani S"/>
            <person name="Sato K"/>
            <person name="Hyodo S Kuraku.S."/>
        </authorList>
    </citation>
    <scope>NUCLEOTIDE SEQUENCE [LARGE SCALE GENOMIC DNA]</scope>
</reference>
<dbReference type="Proteomes" id="UP000287033">
    <property type="component" value="Unassembled WGS sequence"/>
</dbReference>
<evidence type="ECO:0000256" key="1">
    <source>
        <dbReference type="SAM" id="Phobius"/>
    </source>
</evidence>
<dbReference type="STRING" id="137246.A0A401RHG4"/>
<dbReference type="GO" id="GO:0004169">
    <property type="term" value="F:dolichyl-phosphate-mannose-protein mannosyltransferase activity"/>
    <property type="evidence" value="ECO:0007669"/>
    <property type="project" value="TreeGrafter"/>
</dbReference>
<evidence type="ECO:0000313" key="4">
    <source>
        <dbReference type="Proteomes" id="UP000287033"/>
    </source>
</evidence>
<keyword evidence="1" id="KW-0472">Membrane</keyword>
<dbReference type="InterPro" id="IPR027005">
    <property type="entry name" value="PMT-like"/>
</dbReference>
<name>A0A401RHG4_CHIPU</name>
<feature type="transmembrane region" description="Helical" evidence="1">
    <location>
        <begin position="128"/>
        <end position="147"/>
    </location>
</feature>
<dbReference type="OrthoDB" id="5561486at2759"/>
<proteinExistence type="predicted"/>
<feature type="domain" description="Protein O-mannosyl-transferase C-terminal four TM" evidence="2">
    <location>
        <begin position="1"/>
        <end position="175"/>
    </location>
</feature>